<sequence length="458" mass="51483">MALCHLILLQLMVLLLPIKSSSENCQRTCGDVYLYYPFGIGEGCYFDKSFEVTCDNSSGSSKAFLTSSNLELFDAEAFASGTVSVNISNSMSKIKTSIAKIFKQSGKHLSFSNKYNRLVAIGCKDYNIINQTHISSINITDRCLSISTCDPTKNHGCFNFICTIPPHHKFDEANLSFNIQGCKSSFVADGEWFRRDYLANTKALIEHKDDEPVPIRLEWGKYRGRCAEPYNSGPIKCNKDDYCMIKLSSNHYCRCLGQKSDSFRGCTGDLICRMTSGNNCTECPSGYRSGVFDPYDIYNYQEPERRCSTSRRDDELVVKKSRNKFFIFIGMRFHLFSIYDIHLFLLRCSSGLGTLLLVIGSWRVLKEGREEEIINVADLIRRCLNLNGKKRPTMREVASELAGIKALNGASIMQQNCEDVNSIDGDISNHLDSSSSISGELSDIVKFSTDVDIQISKE</sequence>
<gene>
    <name evidence="1" type="ORF">Patl1_24587</name>
</gene>
<protein>
    <submittedName>
        <fullName evidence="1">Uncharacterized protein</fullName>
    </submittedName>
</protein>
<evidence type="ECO:0000313" key="1">
    <source>
        <dbReference type="EMBL" id="KAJ0080291.1"/>
    </source>
</evidence>
<comment type="caution">
    <text evidence="1">The sequence shown here is derived from an EMBL/GenBank/DDBJ whole genome shotgun (WGS) entry which is preliminary data.</text>
</comment>
<keyword evidence="2" id="KW-1185">Reference proteome</keyword>
<accession>A0ACC1A2E8</accession>
<proteinExistence type="predicted"/>
<organism evidence="1 2">
    <name type="scientific">Pistacia atlantica</name>
    <dbReference type="NCBI Taxonomy" id="434234"/>
    <lineage>
        <taxon>Eukaryota</taxon>
        <taxon>Viridiplantae</taxon>
        <taxon>Streptophyta</taxon>
        <taxon>Embryophyta</taxon>
        <taxon>Tracheophyta</taxon>
        <taxon>Spermatophyta</taxon>
        <taxon>Magnoliopsida</taxon>
        <taxon>eudicotyledons</taxon>
        <taxon>Gunneridae</taxon>
        <taxon>Pentapetalae</taxon>
        <taxon>rosids</taxon>
        <taxon>malvids</taxon>
        <taxon>Sapindales</taxon>
        <taxon>Anacardiaceae</taxon>
        <taxon>Pistacia</taxon>
    </lineage>
</organism>
<dbReference type="EMBL" id="CM047909">
    <property type="protein sequence ID" value="KAJ0080291.1"/>
    <property type="molecule type" value="Genomic_DNA"/>
</dbReference>
<reference evidence="2" key="1">
    <citation type="journal article" date="2023" name="G3 (Bethesda)">
        <title>Genome assembly and association tests identify interacting loci associated with vigor, precocity, and sex in interspecific pistachio rootstocks.</title>
        <authorList>
            <person name="Palmer W."/>
            <person name="Jacygrad E."/>
            <person name="Sagayaradj S."/>
            <person name="Cavanaugh K."/>
            <person name="Han R."/>
            <person name="Bertier L."/>
            <person name="Beede B."/>
            <person name="Kafkas S."/>
            <person name="Golino D."/>
            <person name="Preece J."/>
            <person name="Michelmore R."/>
        </authorList>
    </citation>
    <scope>NUCLEOTIDE SEQUENCE [LARGE SCALE GENOMIC DNA]</scope>
</reference>
<dbReference type="Proteomes" id="UP001164250">
    <property type="component" value="Chromosome 13"/>
</dbReference>
<name>A0ACC1A2E8_9ROSI</name>
<evidence type="ECO:0000313" key="2">
    <source>
        <dbReference type="Proteomes" id="UP001164250"/>
    </source>
</evidence>